<dbReference type="EMBL" id="BARS01027093">
    <property type="protein sequence ID" value="GAG07996.1"/>
    <property type="molecule type" value="Genomic_DNA"/>
</dbReference>
<proteinExistence type="predicted"/>
<reference evidence="1" key="1">
    <citation type="journal article" date="2014" name="Front. Microbiol.">
        <title>High frequency of phylogenetically diverse reductive dehalogenase-homologous genes in deep subseafloor sedimentary metagenomes.</title>
        <authorList>
            <person name="Kawai M."/>
            <person name="Futagami T."/>
            <person name="Toyoda A."/>
            <person name="Takaki Y."/>
            <person name="Nishi S."/>
            <person name="Hori S."/>
            <person name="Arai W."/>
            <person name="Tsubouchi T."/>
            <person name="Morono Y."/>
            <person name="Uchiyama I."/>
            <person name="Ito T."/>
            <person name="Fujiyama A."/>
            <person name="Inagaki F."/>
            <person name="Takami H."/>
        </authorList>
    </citation>
    <scope>NUCLEOTIDE SEQUENCE</scope>
    <source>
        <strain evidence="1">Expedition CK06-06</strain>
    </source>
</reference>
<name>X0W5Q2_9ZZZZ</name>
<organism evidence="1">
    <name type="scientific">marine sediment metagenome</name>
    <dbReference type="NCBI Taxonomy" id="412755"/>
    <lineage>
        <taxon>unclassified sequences</taxon>
        <taxon>metagenomes</taxon>
        <taxon>ecological metagenomes</taxon>
    </lineage>
</organism>
<evidence type="ECO:0000313" key="1">
    <source>
        <dbReference type="EMBL" id="GAG07996.1"/>
    </source>
</evidence>
<accession>X0W5Q2</accession>
<gene>
    <name evidence="1" type="ORF">S01H1_42593</name>
</gene>
<feature type="non-terminal residue" evidence="1">
    <location>
        <position position="1"/>
    </location>
</feature>
<dbReference type="AlphaFoldDB" id="X0W5Q2"/>
<comment type="caution">
    <text evidence="1">The sequence shown here is derived from an EMBL/GenBank/DDBJ whole genome shotgun (WGS) entry which is preliminary data.</text>
</comment>
<protein>
    <submittedName>
        <fullName evidence="1">Uncharacterized protein</fullName>
    </submittedName>
</protein>
<sequence length="101" mass="11304">FDKRRRFTEPTLVYGVISKITRQDGSALKDKSVDFYGGRLKNAFKKFDGKVRSVKITPMKKNQVKVHFGSVKTMPLLDIDSREKIADLATKMRVAGVGGKG</sequence>